<dbReference type="AlphaFoldDB" id="A0A4S9LN98"/>
<comment type="caution">
    <text evidence="1">The sequence shown here is derived from an EMBL/GenBank/DDBJ whole genome shotgun (WGS) entry which is preliminary data.</text>
</comment>
<gene>
    <name evidence="1" type="ORF">D6D01_03033</name>
</gene>
<evidence type="ECO:0000313" key="2">
    <source>
        <dbReference type="Proteomes" id="UP000306584"/>
    </source>
</evidence>
<reference evidence="1 2" key="1">
    <citation type="submission" date="2018-10" db="EMBL/GenBank/DDBJ databases">
        <title>Fifty Aureobasidium pullulans genomes reveal a recombining polyextremotolerant generalist.</title>
        <authorList>
            <person name="Gostincar C."/>
            <person name="Turk M."/>
            <person name="Zajc J."/>
            <person name="Gunde-Cimerman N."/>
        </authorList>
    </citation>
    <scope>NUCLEOTIDE SEQUENCE [LARGE SCALE GENOMIC DNA]</scope>
    <source>
        <strain evidence="1 2">EXF-6604</strain>
    </source>
</reference>
<name>A0A4S9LN98_AURPU</name>
<dbReference type="EMBL" id="QZBD01000078">
    <property type="protein sequence ID" value="THY30968.1"/>
    <property type="molecule type" value="Genomic_DNA"/>
</dbReference>
<evidence type="ECO:0000313" key="1">
    <source>
        <dbReference type="EMBL" id="THY30968.1"/>
    </source>
</evidence>
<feature type="non-terminal residue" evidence="1">
    <location>
        <position position="1"/>
    </location>
</feature>
<organism evidence="1 2">
    <name type="scientific">Aureobasidium pullulans</name>
    <name type="common">Black yeast</name>
    <name type="synonym">Pullularia pullulans</name>
    <dbReference type="NCBI Taxonomy" id="5580"/>
    <lineage>
        <taxon>Eukaryota</taxon>
        <taxon>Fungi</taxon>
        <taxon>Dikarya</taxon>
        <taxon>Ascomycota</taxon>
        <taxon>Pezizomycotina</taxon>
        <taxon>Dothideomycetes</taxon>
        <taxon>Dothideomycetidae</taxon>
        <taxon>Dothideales</taxon>
        <taxon>Saccotheciaceae</taxon>
        <taxon>Aureobasidium</taxon>
    </lineage>
</organism>
<proteinExistence type="predicted"/>
<sequence length="131" mass="15571">RCHLRLCHRHPLHHRCSLQDKQPLSHGLRGRSRGRRCCRRLRLWCCRYIRCFPRLLRRPSLSAPTRQIKRRHRTVMIPLPPLTNITSSTTILHPKSRNDLDNLTFCSSPTSRPPRPLFASSARRYCFFLTH</sequence>
<accession>A0A4S9LN98</accession>
<dbReference type="Proteomes" id="UP000306584">
    <property type="component" value="Unassembled WGS sequence"/>
</dbReference>
<protein>
    <submittedName>
        <fullName evidence="1">Uncharacterized protein</fullName>
    </submittedName>
</protein>